<gene>
    <name evidence="2" type="ORF">AVDCRST_MAG63-2761</name>
</gene>
<protein>
    <submittedName>
        <fullName evidence="2">Uncharacterized protein</fullName>
    </submittedName>
</protein>
<accession>A0A6J4J4A0</accession>
<name>A0A6J4J4A0_9BACT</name>
<feature type="compositionally biased region" description="Low complexity" evidence="1">
    <location>
        <begin position="112"/>
        <end position="121"/>
    </location>
</feature>
<dbReference type="EMBL" id="CADCTO010000361">
    <property type="protein sequence ID" value="CAA9267544.1"/>
    <property type="molecule type" value="Genomic_DNA"/>
</dbReference>
<evidence type="ECO:0000256" key="1">
    <source>
        <dbReference type="SAM" id="MobiDB-lite"/>
    </source>
</evidence>
<dbReference type="AlphaFoldDB" id="A0A6J4J4A0"/>
<reference evidence="2" key="1">
    <citation type="submission" date="2020-02" db="EMBL/GenBank/DDBJ databases">
        <authorList>
            <person name="Meier V. D."/>
        </authorList>
    </citation>
    <scope>NUCLEOTIDE SEQUENCE</scope>
    <source>
        <strain evidence="2">AVDCRST_MAG63</strain>
    </source>
</reference>
<dbReference type="PROSITE" id="PS51343">
    <property type="entry name" value="PII_GLNB_DOM"/>
    <property type="match status" value="1"/>
</dbReference>
<feature type="compositionally biased region" description="Gly residues" evidence="1">
    <location>
        <begin position="129"/>
        <end position="141"/>
    </location>
</feature>
<feature type="region of interest" description="Disordered" evidence="1">
    <location>
        <begin position="112"/>
        <end position="141"/>
    </location>
</feature>
<dbReference type="InterPro" id="IPR002187">
    <property type="entry name" value="N-reg_PII"/>
</dbReference>
<proteinExistence type="predicted"/>
<evidence type="ECO:0000313" key="2">
    <source>
        <dbReference type="EMBL" id="CAA9267544.1"/>
    </source>
</evidence>
<dbReference type="GO" id="GO:0030234">
    <property type="term" value="F:enzyme regulator activity"/>
    <property type="evidence" value="ECO:0007669"/>
    <property type="project" value="InterPro"/>
</dbReference>
<dbReference type="GO" id="GO:0006808">
    <property type="term" value="P:regulation of nitrogen utilization"/>
    <property type="evidence" value="ECO:0007669"/>
    <property type="project" value="InterPro"/>
</dbReference>
<organism evidence="2">
    <name type="scientific">uncultured Armatimonadetes bacterium</name>
    <dbReference type="NCBI Taxonomy" id="157466"/>
    <lineage>
        <taxon>Bacteria</taxon>
        <taxon>Bacillati</taxon>
        <taxon>Armatimonadota</taxon>
        <taxon>environmental samples</taxon>
    </lineage>
</organism>
<sequence>MVKIELVTHPRHLDVAVRLLGAAGAEDIAVTETCCNDGVGSGAPVRGLTPEYRVKVEAVAAVSTAERGASAIGRAVHAGALCGSTAVLLTPLLGVVCIRTWDWSEPALAPDAGAPPDLVAATSPVGSGAPRGDGAGRLAGR</sequence>